<dbReference type="InterPro" id="IPR028098">
    <property type="entry name" value="Glyco_trans_4-like_N"/>
</dbReference>
<dbReference type="RefSeq" id="WP_089309091.1">
    <property type="nucleotide sequence ID" value="NZ_FZNK01000012.1"/>
</dbReference>
<evidence type="ECO:0000259" key="3">
    <source>
        <dbReference type="Pfam" id="PF13439"/>
    </source>
</evidence>
<proteinExistence type="predicted"/>
<keyword evidence="1 4" id="KW-0808">Transferase</keyword>
<feature type="domain" description="Glycosyltransferase subfamily 4-like N-terminal" evidence="3">
    <location>
        <begin position="54"/>
        <end position="161"/>
    </location>
</feature>
<dbReference type="PANTHER" id="PTHR46401">
    <property type="entry name" value="GLYCOSYLTRANSFERASE WBBK-RELATED"/>
    <property type="match status" value="1"/>
</dbReference>
<dbReference type="AlphaFoldDB" id="A0A238YHU5"/>
<feature type="domain" description="Glycosyl transferase family 1" evidence="2">
    <location>
        <begin position="175"/>
        <end position="321"/>
    </location>
</feature>
<name>A0A238YHU5_HALEZ</name>
<dbReference type="Gene3D" id="3.40.50.2000">
    <property type="entry name" value="Glycogen Phosphorylase B"/>
    <property type="match status" value="2"/>
</dbReference>
<gene>
    <name evidence="4" type="ORF">SAMN06266787_11232</name>
</gene>
<sequence>MSKKKVIHVGPIDNPTGGISRFIDQANKNSPEYVTTTNHSRYSAESTIETILYPIINFVKLLNFLTIDYDLVHIHTSQSYSFYLSSLYVIISRKIHKKPIVIHCHGSRFDEFVKNSSGLKEKYIIQILQLADRVLVVSNDTGRAIQSISEQEPAIIRHSVELSNYEPVCSSGSLSVLFLSNLLPRKGIKEFCSVIENINKKHEYNYTVDIAGIGECEGLVECLATKEKNVKYHGFVSESKKHELINNSDIYVLPTKAEAGVPIAIVEAMAGKNALVTSDVSGINEILTESNAIFVNPNSTNQIELAISSLLENEDLVYEMGITNRELIKNKYTSEHLMNNLSKIYSPLLGLSKPSVDS</sequence>
<dbReference type="CDD" id="cd03801">
    <property type="entry name" value="GT4_PimA-like"/>
    <property type="match status" value="1"/>
</dbReference>
<dbReference type="InterPro" id="IPR001296">
    <property type="entry name" value="Glyco_trans_1"/>
</dbReference>
<organism evidence="4 5">
    <name type="scientific">Halorubrum ezzemoulense</name>
    <name type="common">Halorubrum chaoviator</name>
    <dbReference type="NCBI Taxonomy" id="337243"/>
    <lineage>
        <taxon>Archaea</taxon>
        <taxon>Methanobacteriati</taxon>
        <taxon>Methanobacteriota</taxon>
        <taxon>Stenosarchaea group</taxon>
        <taxon>Halobacteria</taxon>
        <taxon>Halobacteriales</taxon>
        <taxon>Haloferacaceae</taxon>
        <taxon>Halorubrum</taxon>
    </lineage>
</organism>
<evidence type="ECO:0000313" key="4">
    <source>
        <dbReference type="EMBL" id="SNR70291.1"/>
    </source>
</evidence>
<dbReference type="GO" id="GO:0016757">
    <property type="term" value="F:glycosyltransferase activity"/>
    <property type="evidence" value="ECO:0007669"/>
    <property type="project" value="InterPro"/>
</dbReference>
<dbReference type="Pfam" id="PF13439">
    <property type="entry name" value="Glyco_transf_4"/>
    <property type="match status" value="1"/>
</dbReference>
<dbReference type="PANTHER" id="PTHR46401:SF2">
    <property type="entry name" value="GLYCOSYLTRANSFERASE WBBK-RELATED"/>
    <property type="match status" value="1"/>
</dbReference>
<dbReference type="EMBL" id="FZNK01000012">
    <property type="protein sequence ID" value="SNR70291.1"/>
    <property type="molecule type" value="Genomic_DNA"/>
</dbReference>
<dbReference type="Proteomes" id="UP000198297">
    <property type="component" value="Unassembled WGS sequence"/>
</dbReference>
<accession>A0A238YHU5</accession>
<dbReference type="SUPFAM" id="SSF53756">
    <property type="entry name" value="UDP-Glycosyltransferase/glycogen phosphorylase"/>
    <property type="match status" value="1"/>
</dbReference>
<evidence type="ECO:0000256" key="1">
    <source>
        <dbReference type="ARBA" id="ARBA00022679"/>
    </source>
</evidence>
<reference evidence="5" key="1">
    <citation type="submission" date="2017-06" db="EMBL/GenBank/DDBJ databases">
        <authorList>
            <person name="Varghese N."/>
            <person name="Submissions S."/>
        </authorList>
    </citation>
    <scope>NUCLEOTIDE SEQUENCE [LARGE SCALE GENOMIC DNA]</scope>
    <source>
        <strain evidence="5">DSM 19316</strain>
    </source>
</reference>
<protein>
    <submittedName>
        <fullName evidence="4">Glycosyltransferase involved in cell wall bisynthesis</fullName>
    </submittedName>
</protein>
<dbReference type="Pfam" id="PF00534">
    <property type="entry name" value="Glycos_transf_1"/>
    <property type="match status" value="1"/>
</dbReference>
<evidence type="ECO:0000259" key="2">
    <source>
        <dbReference type="Pfam" id="PF00534"/>
    </source>
</evidence>
<evidence type="ECO:0000313" key="5">
    <source>
        <dbReference type="Proteomes" id="UP000198297"/>
    </source>
</evidence>